<feature type="compositionally biased region" description="Polar residues" evidence="1">
    <location>
        <begin position="741"/>
        <end position="751"/>
    </location>
</feature>
<dbReference type="SUPFAM" id="SSF52833">
    <property type="entry name" value="Thioredoxin-like"/>
    <property type="match status" value="1"/>
</dbReference>
<sequence length="1307" mass="146296">MTVIEIDVVSDFVCAWCYIGKRKLESAIALYQKVYPGGRNDIFQIRWRPYYLGYNTFGRSVEKSELAKVKLANWSEKKKATATKRVEQAGRAVGIRFEHGGLIGPHTRDAHRLVYLSRSKPTEITNALVEKIFHAYHELEKDISSLDVLREIALEAGLEKAEVDGWLSSNAAADSIDEEAKEFREKVTGSGVPSYFVQGLYHVEGAQDADDFMEAFVKAALAADKRDLYTHSKIMERNPSEIGGVLTTKPNGRKNNTQPFGSRRPSRKSSGNLESKENSITSDTDGSAQAIPRPTPSGIPKHRHSESLIEPRLASQSQSQSVKVDRSAAIFGTPRHQRNTRIPRPAISGSVTDSQHRDIPKTRDRSPNQSPDPSSPMRQPMSLRAALELAKEQTAAEKNTDSDNTIDLQQAFRMANDEFIRGIDGSPSPAPRPFRRESKSIIPPKDSEATEKNNLNRHLERFDRNHQLTSRNGPLIGLFTKHRDKLTALETEPTLVEKTGASSTDDKPVRRRPDAWATGLKEKTDDGNVAFAGRLPAANISMGRVGADIPVPSIENEHGSDDEPSLNFQPTAISPEKSINWHLDADFTAGDLQFSNSPRITIRKPSSDMTHRTGLSGSHRSNYKIDQIRQREVEAERMTFPESAPVKQMTNKLDEIRVRETEASSRRAVASSRLDEIRITNSEPRSESPEIHDNLHKKPAEKAMNLDNVRQDTLKPSSDIESKGEVIRDTPIVVFKNSTDKTLGASSWNGTRENDDKRGVLSRSDSHDLLRRLARATSSSPKEKMEETEQGKRNHFTDKTETAQLSEARNITRSSLSSGEGRPRSLEVKNSKDRLTVGFADLKRIPSSDSIEEKRLSMSTSDIDPTDRITAELNLFAPLDNYSEKGSIRAPSPVPSEPVNEETPRPPKIDPLTQPTPRVIGAYVDTPATVRVKGEEAATTRRLTSNSSPTKTIPNPSATDHARSRKRSGTRSSSVPTASRRSRSSSRRRRPLINTAKPPTVREDIIAILRSNNIDDSTLENLDSILGDQEVDDQDLKRMVNDTVVKVEDDLDIKFSEMSDRERELEAYDRMSKSLQTGLLGIRSAKKGIERLEDKVTHKVGKDDQTHPKAVFSAQPLAQPSKIPDDVATVFIPVPRLYRTNPRFKLTRLGIATICTIIWYALECVFCYLYAGPEYICTPTIPCDWSPNEPYFPYTMPFMLDEWVTGGKGRAAALKVGEEVGDIVAEISDWATNTDFTQSDERYMDVWQRKRHKRRLRKHALIPKWVEPLGYKARFPEWQAAMAAKEAAQELGLDEEDETMSADEIVR</sequence>
<feature type="region of interest" description="Disordered" evidence="1">
    <location>
        <begin position="884"/>
        <end position="998"/>
    </location>
</feature>
<feature type="compositionally biased region" description="Polar residues" evidence="1">
    <location>
        <begin position="941"/>
        <end position="958"/>
    </location>
</feature>
<feature type="compositionally biased region" description="Basic and acidic residues" evidence="1">
    <location>
        <begin position="679"/>
        <end position="701"/>
    </location>
</feature>
<proteinExistence type="predicted"/>
<dbReference type="Gene3D" id="3.40.30.10">
    <property type="entry name" value="Glutaredoxin"/>
    <property type="match status" value="1"/>
</dbReference>
<organism evidence="3 4">
    <name type="scientific">Xylaria flabelliformis</name>
    <dbReference type="NCBI Taxonomy" id="2512241"/>
    <lineage>
        <taxon>Eukaryota</taxon>
        <taxon>Fungi</taxon>
        <taxon>Dikarya</taxon>
        <taxon>Ascomycota</taxon>
        <taxon>Pezizomycotina</taxon>
        <taxon>Sordariomycetes</taxon>
        <taxon>Xylariomycetidae</taxon>
        <taxon>Xylariales</taxon>
        <taxon>Xylariaceae</taxon>
        <taxon>Xylaria</taxon>
    </lineage>
</organism>
<dbReference type="Pfam" id="PF01323">
    <property type="entry name" value="DSBA"/>
    <property type="match status" value="1"/>
</dbReference>
<feature type="compositionally biased region" description="Polar residues" evidence="1">
    <location>
        <begin position="268"/>
        <end position="287"/>
    </location>
</feature>
<dbReference type="EMBL" id="VFLP01000003">
    <property type="protein sequence ID" value="TRX98312.1"/>
    <property type="molecule type" value="Genomic_DNA"/>
</dbReference>
<feature type="region of interest" description="Disordered" evidence="1">
    <location>
        <begin position="679"/>
        <end position="720"/>
    </location>
</feature>
<dbReference type="CDD" id="cd03024">
    <property type="entry name" value="DsbA_FrnE"/>
    <property type="match status" value="1"/>
</dbReference>
<accession>A0A553IDM9</accession>
<comment type="caution">
    <text evidence="3">The sequence shown here is derived from an EMBL/GenBank/DDBJ whole genome shotgun (WGS) entry which is preliminary data.</text>
</comment>
<feature type="compositionally biased region" description="Basic and acidic residues" evidence="1">
    <location>
        <begin position="781"/>
        <end position="801"/>
    </location>
</feature>
<dbReference type="STRING" id="2512241.A0A553IDM9"/>
<evidence type="ECO:0000259" key="2">
    <source>
        <dbReference type="Pfam" id="PF01323"/>
    </source>
</evidence>
<feature type="compositionally biased region" description="Basic residues" evidence="1">
    <location>
        <begin position="980"/>
        <end position="991"/>
    </location>
</feature>
<feature type="domain" description="DSBA-like thioredoxin" evidence="2">
    <location>
        <begin position="6"/>
        <end position="215"/>
    </location>
</feature>
<dbReference type="PANTHER" id="PTHR13887:SF41">
    <property type="entry name" value="THIOREDOXIN SUPERFAMILY PROTEIN"/>
    <property type="match status" value="1"/>
</dbReference>
<name>A0A553IDM9_9PEZI</name>
<keyword evidence="4" id="KW-1185">Reference proteome</keyword>
<dbReference type="GO" id="GO:0016491">
    <property type="term" value="F:oxidoreductase activity"/>
    <property type="evidence" value="ECO:0007669"/>
    <property type="project" value="InterPro"/>
</dbReference>
<dbReference type="Proteomes" id="UP000319160">
    <property type="component" value="Unassembled WGS sequence"/>
</dbReference>
<dbReference type="OrthoDB" id="3439035at2759"/>
<evidence type="ECO:0000313" key="3">
    <source>
        <dbReference type="EMBL" id="TRX98312.1"/>
    </source>
</evidence>
<evidence type="ECO:0000313" key="4">
    <source>
        <dbReference type="Proteomes" id="UP000319160"/>
    </source>
</evidence>
<feature type="compositionally biased region" description="Polar residues" evidence="1">
    <location>
        <begin position="802"/>
        <end position="818"/>
    </location>
</feature>
<feature type="region of interest" description="Disordered" evidence="1">
    <location>
        <begin position="598"/>
        <end position="619"/>
    </location>
</feature>
<feature type="compositionally biased region" description="Basic and acidic residues" evidence="1">
    <location>
        <begin position="434"/>
        <end position="449"/>
    </location>
</feature>
<feature type="compositionally biased region" description="Polar residues" evidence="1">
    <location>
        <begin position="248"/>
        <end position="260"/>
    </location>
</feature>
<feature type="compositionally biased region" description="Basic and acidic residues" evidence="1">
    <location>
        <begin position="752"/>
        <end position="771"/>
    </location>
</feature>
<feature type="region of interest" description="Disordered" evidence="1">
    <location>
        <begin position="240"/>
        <end position="382"/>
    </location>
</feature>
<feature type="region of interest" description="Disordered" evidence="1">
    <location>
        <begin position="741"/>
        <end position="827"/>
    </location>
</feature>
<evidence type="ECO:0000256" key="1">
    <source>
        <dbReference type="SAM" id="MobiDB-lite"/>
    </source>
</evidence>
<feature type="compositionally biased region" description="Basic and acidic residues" evidence="1">
    <location>
        <begin position="354"/>
        <end position="366"/>
    </location>
</feature>
<dbReference type="InterPro" id="IPR001853">
    <property type="entry name" value="DSBA-like_thioredoxin_dom"/>
</dbReference>
<feature type="region of interest" description="Disordered" evidence="1">
    <location>
        <begin position="422"/>
        <end position="449"/>
    </location>
</feature>
<protein>
    <recommendedName>
        <fullName evidence="2">DSBA-like thioredoxin domain-containing protein</fullName>
    </recommendedName>
</protein>
<dbReference type="InterPro" id="IPR036249">
    <property type="entry name" value="Thioredoxin-like_sf"/>
</dbReference>
<feature type="compositionally biased region" description="Basic and acidic residues" evidence="1">
    <location>
        <begin position="709"/>
        <end position="720"/>
    </location>
</feature>
<gene>
    <name evidence="3" type="ORF">FHL15_000957</name>
</gene>
<dbReference type="PANTHER" id="PTHR13887">
    <property type="entry name" value="GLUTATHIONE S-TRANSFERASE KAPPA"/>
    <property type="match status" value="1"/>
</dbReference>
<feature type="compositionally biased region" description="Low complexity" evidence="1">
    <location>
        <begin position="970"/>
        <end position="979"/>
    </location>
</feature>
<reference evidence="4" key="1">
    <citation type="submission" date="2019-06" db="EMBL/GenBank/DDBJ databases">
        <title>Draft genome sequence of the griseofulvin-producing fungus Xylaria cubensis strain G536.</title>
        <authorList>
            <person name="Mead M.E."/>
            <person name="Raja H.A."/>
            <person name="Steenwyk J.L."/>
            <person name="Knowles S.L."/>
            <person name="Oberlies N.H."/>
            <person name="Rokas A."/>
        </authorList>
    </citation>
    <scope>NUCLEOTIDE SEQUENCE [LARGE SCALE GENOMIC DNA]</scope>
    <source>
        <strain evidence="4">G536</strain>
    </source>
</reference>